<organism evidence="3 4">
    <name type="scientific">Galerina marginata (strain CBS 339.88)</name>
    <dbReference type="NCBI Taxonomy" id="685588"/>
    <lineage>
        <taxon>Eukaryota</taxon>
        <taxon>Fungi</taxon>
        <taxon>Dikarya</taxon>
        <taxon>Basidiomycota</taxon>
        <taxon>Agaricomycotina</taxon>
        <taxon>Agaricomycetes</taxon>
        <taxon>Agaricomycetidae</taxon>
        <taxon>Agaricales</taxon>
        <taxon>Agaricineae</taxon>
        <taxon>Strophariaceae</taxon>
        <taxon>Galerina</taxon>
    </lineage>
</organism>
<keyword evidence="4" id="KW-1185">Reference proteome</keyword>
<dbReference type="GO" id="GO:0016838">
    <property type="term" value="F:carbon-oxygen lyase activity, acting on phosphates"/>
    <property type="evidence" value="ECO:0007669"/>
    <property type="project" value="InterPro"/>
</dbReference>
<evidence type="ECO:0000256" key="2">
    <source>
        <dbReference type="ARBA" id="ARBA00023239"/>
    </source>
</evidence>
<proteinExistence type="inferred from homology"/>
<comment type="similarity">
    <text evidence="1">Belongs to the trichodiene synthase family.</text>
</comment>
<gene>
    <name evidence="3" type="ORF">GALMADRAFT_73695</name>
</gene>
<dbReference type="InterPro" id="IPR024652">
    <property type="entry name" value="Trichodiene_synth"/>
</dbReference>
<dbReference type="SUPFAM" id="SSF48576">
    <property type="entry name" value="Terpenoid synthases"/>
    <property type="match status" value="1"/>
</dbReference>
<evidence type="ECO:0000256" key="1">
    <source>
        <dbReference type="ARBA" id="ARBA00007946"/>
    </source>
</evidence>
<dbReference type="Pfam" id="PF06330">
    <property type="entry name" value="TRI5"/>
    <property type="match status" value="1"/>
</dbReference>
<evidence type="ECO:0000313" key="4">
    <source>
        <dbReference type="Proteomes" id="UP000027222"/>
    </source>
</evidence>
<dbReference type="AlphaFoldDB" id="A0A067T0H3"/>
<evidence type="ECO:0008006" key="5">
    <source>
        <dbReference type="Google" id="ProtNLM"/>
    </source>
</evidence>
<sequence length="215" mass="25022">MFYFDDLCHHFPSTIETFQRHVLVNDTFEEPILQSFRDNLTDTYRFWDSIPANCIILSAMEYFNGCALEERPTIRDMKLLDTAESWPYYLRNKTGVAAAYAFMIYPKDRNSDVSAYIQAMGDMCFFINVVNDLLSFHKEQLAGETNNYVHVRARITRKSIQDTLHDVAKESSAAHARITKILQFTDGATAWKRFVDGYLTLHLTQSRFRLNELGF</sequence>
<reference evidence="4" key="1">
    <citation type="journal article" date="2014" name="Proc. Natl. Acad. Sci. U.S.A.">
        <title>Extensive sampling of basidiomycete genomes demonstrates inadequacy of the white-rot/brown-rot paradigm for wood decay fungi.</title>
        <authorList>
            <person name="Riley R."/>
            <person name="Salamov A.A."/>
            <person name="Brown D.W."/>
            <person name="Nagy L.G."/>
            <person name="Floudas D."/>
            <person name="Held B.W."/>
            <person name="Levasseur A."/>
            <person name="Lombard V."/>
            <person name="Morin E."/>
            <person name="Otillar R."/>
            <person name="Lindquist E.A."/>
            <person name="Sun H."/>
            <person name="LaButti K.M."/>
            <person name="Schmutz J."/>
            <person name="Jabbour D."/>
            <person name="Luo H."/>
            <person name="Baker S.E."/>
            <person name="Pisabarro A.G."/>
            <person name="Walton J.D."/>
            <person name="Blanchette R.A."/>
            <person name="Henrissat B."/>
            <person name="Martin F."/>
            <person name="Cullen D."/>
            <person name="Hibbett D.S."/>
            <person name="Grigoriev I.V."/>
        </authorList>
    </citation>
    <scope>NUCLEOTIDE SEQUENCE [LARGE SCALE GENOMIC DNA]</scope>
    <source>
        <strain evidence="4">CBS 339.88</strain>
    </source>
</reference>
<accession>A0A067T0H3</accession>
<keyword evidence="2" id="KW-0456">Lyase</keyword>
<dbReference type="InterPro" id="IPR008949">
    <property type="entry name" value="Isoprenoid_synthase_dom_sf"/>
</dbReference>
<protein>
    <recommendedName>
        <fullName evidence="5">Terpene synthase</fullName>
    </recommendedName>
</protein>
<dbReference type="Proteomes" id="UP000027222">
    <property type="component" value="Unassembled WGS sequence"/>
</dbReference>
<evidence type="ECO:0000313" key="3">
    <source>
        <dbReference type="EMBL" id="KDR72493.1"/>
    </source>
</evidence>
<dbReference type="HOGENOM" id="CLU_052212_2_1_1"/>
<dbReference type="EMBL" id="KL142388">
    <property type="protein sequence ID" value="KDR72493.1"/>
    <property type="molecule type" value="Genomic_DNA"/>
</dbReference>
<dbReference type="STRING" id="685588.A0A067T0H3"/>
<dbReference type="Gene3D" id="1.10.600.10">
    <property type="entry name" value="Farnesyl Diphosphate Synthase"/>
    <property type="match status" value="1"/>
</dbReference>
<dbReference type="OrthoDB" id="2998174at2759"/>
<name>A0A067T0H3_GALM3</name>